<reference evidence="2" key="1">
    <citation type="submission" date="2021-01" db="EMBL/GenBank/DDBJ databases">
        <authorList>
            <consortium name="Genoscope - CEA"/>
            <person name="William W."/>
        </authorList>
    </citation>
    <scope>NUCLEOTIDE SEQUENCE</scope>
</reference>
<dbReference type="OrthoDB" id="303271at2759"/>
<evidence type="ECO:0000256" key="1">
    <source>
        <dbReference type="SAM" id="MobiDB-lite"/>
    </source>
</evidence>
<gene>
    <name evidence="2" type="ORF">PSON_ATCC_30995.1.T0870170</name>
</gene>
<dbReference type="AlphaFoldDB" id="A0A8S1PU90"/>
<sequence>MQQYHRTFNSKAPDRNIAVRSTLKLPQISIGTMDIPTRYSEHVRRSRFHTKAKTFVKPKERPQFKQFPTEKTMLTLGSLNSPRSEDEGESSGKSLFSFRRTLIDTLSLRQSRRTSIDKDKYKDEIRQENIQNDKSSDKQALEELNQDPTLEETEIRPKKESQSIRPKNESVSSQFTQFTDEIHSVWDNMDLYLRGLQFDDFDHQNQLQSFLLLYKMRCGGFPGAKENLENEEVIRRAVEFAKSNRQVFKKYFPTKQVVFENEEDYTQNYDVNADANFKKFQIYIQNYNQRS</sequence>
<accession>A0A8S1PU90</accession>
<dbReference type="EMBL" id="CAJJDN010000087">
    <property type="protein sequence ID" value="CAD8106805.1"/>
    <property type="molecule type" value="Genomic_DNA"/>
</dbReference>
<dbReference type="Proteomes" id="UP000692954">
    <property type="component" value="Unassembled WGS sequence"/>
</dbReference>
<protein>
    <submittedName>
        <fullName evidence="2">Uncharacterized protein</fullName>
    </submittedName>
</protein>
<feature type="region of interest" description="Disordered" evidence="1">
    <location>
        <begin position="60"/>
        <end position="92"/>
    </location>
</feature>
<comment type="caution">
    <text evidence="2">The sequence shown here is derived from an EMBL/GenBank/DDBJ whole genome shotgun (WGS) entry which is preliminary data.</text>
</comment>
<feature type="region of interest" description="Disordered" evidence="1">
    <location>
        <begin position="119"/>
        <end position="173"/>
    </location>
</feature>
<proteinExistence type="predicted"/>
<feature type="compositionally biased region" description="Basic and acidic residues" evidence="1">
    <location>
        <begin position="153"/>
        <end position="168"/>
    </location>
</feature>
<evidence type="ECO:0000313" key="3">
    <source>
        <dbReference type="Proteomes" id="UP000692954"/>
    </source>
</evidence>
<keyword evidence="3" id="KW-1185">Reference proteome</keyword>
<name>A0A8S1PU90_9CILI</name>
<organism evidence="2 3">
    <name type="scientific">Paramecium sonneborni</name>
    <dbReference type="NCBI Taxonomy" id="65129"/>
    <lineage>
        <taxon>Eukaryota</taxon>
        <taxon>Sar</taxon>
        <taxon>Alveolata</taxon>
        <taxon>Ciliophora</taxon>
        <taxon>Intramacronucleata</taxon>
        <taxon>Oligohymenophorea</taxon>
        <taxon>Peniculida</taxon>
        <taxon>Parameciidae</taxon>
        <taxon>Paramecium</taxon>
    </lineage>
</organism>
<evidence type="ECO:0000313" key="2">
    <source>
        <dbReference type="EMBL" id="CAD8106805.1"/>
    </source>
</evidence>